<reference evidence="6 8" key="2">
    <citation type="journal article" date="2019" name="Microb. Pathog.">
        <title>Comparison of VITEK 2, MALDI-TOF MS, 16S rRNA gene sequencing, and whole-genome sequencing for identification of Roseomonas mucosa.</title>
        <authorList>
            <person name="Rudolph W.W."/>
            <person name="Gunzer F."/>
            <person name="Trauth M."/>
            <person name="Bunk B."/>
            <person name="Bigge R."/>
            <person name="Schrottner P."/>
        </authorList>
    </citation>
    <scope>NUCLEOTIDE SEQUENCE [LARGE SCALE GENOMIC DNA]</scope>
    <source>
        <strain evidence="6 8">DSM 103800</strain>
    </source>
</reference>
<keyword evidence="8" id="KW-1185">Reference proteome</keyword>
<evidence type="ECO:0000313" key="8">
    <source>
        <dbReference type="Proteomes" id="UP001258945"/>
    </source>
</evidence>
<feature type="domain" description="FAD/NAD(P)-binding" evidence="4">
    <location>
        <begin position="14"/>
        <end position="293"/>
    </location>
</feature>
<dbReference type="PRINTS" id="PR00469">
    <property type="entry name" value="PNDRDTASEII"/>
</dbReference>
<dbReference type="Proteomes" id="UP000185494">
    <property type="component" value="Chromosome 1"/>
</dbReference>
<dbReference type="PRINTS" id="PR00368">
    <property type="entry name" value="FADPNR"/>
</dbReference>
<evidence type="ECO:0000313" key="5">
    <source>
        <dbReference type="EMBL" id="APT57419.1"/>
    </source>
</evidence>
<dbReference type="Proteomes" id="UP001258945">
    <property type="component" value="Unassembled WGS sequence"/>
</dbReference>
<evidence type="ECO:0000256" key="1">
    <source>
        <dbReference type="ARBA" id="ARBA00018719"/>
    </source>
</evidence>
<dbReference type="GO" id="GO:0016491">
    <property type="term" value="F:oxidoreductase activity"/>
    <property type="evidence" value="ECO:0007669"/>
    <property type="project" value="UniProtKB-KW"/>
</dbReference>
<keyword evidence="2" id="KW-0285">Flavoprotein</keyword>
<sequence>MPDPEPVEPEETWEVVVVGAGPAGLSAALVLGRCGRRTLVCDSGEHRNAAAKAMRGYLGRDGTPPAEMLRIAQEEIGRYPSISVQRVTAVEAVRRDDGAFRVDLSDGRAVLASKLILATGVVDQLPSLEGLDAVWGRSAWRCPICDGWEHRDRPLAVYGNSEDAARFALEIRHWTADLVLCTDGPPEYPERWRQRLEGQGIAIRTDRIARLESDAGALSAIHFAQGDRLPRSGLFLATPWRQRCDLAEALGCEMTEHDTARTGRHEASTVPGLYLAGDIAGGYQLAIVAAAQGATAAVAVNTELIRDGLRG</sequence>
<dbReference type="SUPFAM" id="SSF51905">
    <property type="entry name" value="FAD/NAD(P)-binding domain"/>
    <property type="match status" value="1"/>
</dbReference>
<evidence type="ECO:0000313" key="6">
    <source>
        <dbReference type="EMBL" id="MDT8330554.1"/>
    </source>
</evidence>
<dbReference type="STRING" id="257708.RGI145_10245"/>
<reference evidence="5 7" key="1">
    <citation type="submission" date="2016-05" db="EMBL/GenBank/DDBJ databases">
        <title>Complete Genome and Methylome Analysis of Psychrotrophic Bacterial Isolates from Antarctic Lake Untersee.</title>
        <authorList>
            <person name="Fomenkov A."/>
            <person name="Akimov V.N."/>
            <person name="Vasilyeva L.V."/>
            <person name="Andersen D."/>
            <person name="Vincze T."/>
            <person name="Roberts R.J."/>
        </authorList>
    </citation>
    <scope>NUCLEOTIDE SEQUENCE [LARGE SCALE GENOMIC DNA]</scope>
    <source>
        <strain evidence="5 7">U14-5</strain>
    </source>
</reference>
<evidence type="ECO:0000256" key="3">
    <source>
        <dbReference type="ARBA" id="ARBA00023002"/>
    </source>
</evidence>
<dbReference type="InterPro" id="IPR036188">
    <property type="entry name" value="FAD/NAD-bd_sf"/>
</dbReference>
<reference evidence="6" key="3">
    <citation type="submission" date="2023-09" db="EMBL/GenBank/DDBJ databases">
        <authorList>
            <person name="Schober I."/>
            <person name="Bunk B."/>
        </authorList>
    </citation>
    <scope>NUCLEOTIDE SEQUENCE</scope>
    <source>
        <strain evidence="6">DSM 103800</strain>
    </source>
</reference>
<dbReference type="PANTHER" id="PTHR48105">
    <property type="entry name" value="THIOREDOXIN REDUCTASE 1-RELATED-RELATED"/>
    <property type="match status" value="1"/>
</dbReference>
<dbReference type="EMBL" id="CP015583">
    <property type="protein sequence ID" value="APT57419.1"/>
    <property type="molecule type" value="Genomic_DNA"/>
</dbReference>
<proteinExistence type="predicted"/>
<keyword evidence="3" id="KW-0560">Oxidoreductase</keyword>
<evidence type="ECO:0000256" key="2">
    <source>
        <dbReference type="ARBA" id="ARBA00022630"/>
    </source>
</evidence>
<dbReference type="InterPro" id="IPR023753">
    <property type="entry name" value="FAD/NAD-binding_dom"/>
</dbReference>
<gene>
    <name evidence="5" type="ORF">RGI145_10245</name>
    <name evidence="6" type="ORF">RQ831_05770</name>
</gene>
<dbReference type="eggNOG" id="COG0492">
    <property type="taxonomic scope" value="Bacteria"/>
</dbReference>
<dbReference type="AlphaFoldDB" id="A0A1L7AFF7"/>
<dbReference type="InterPro" id="IPR050097">
    <property type="entry name" value="Ferredoxin-NADP_redctase_2"/>
</dbReference>
<name>A0A1L7AFF7_9PROT</name>
<accession>A0A1L7AFF7</accession>
<evidence type="ECO:0000313" key="7">
    <source>
        <dbReference type="Proteomes" id="UP000185494"/>
    </source>
</evidence>
<evidence type="ECO:0000259" key="4">
    <source>
        <dbReference type="Pfam" id="PF07992"/>
    </source>
</evidence>
<dbReference type="Gene3D" id="3.50.50.60">
    <property type="entry name" value="FAD/NAD(P)-binding domain"/>
    <property type="match status" value="2"/>
</dbReference>
<dbReference type="Pfam" id="PF07992">
    <property type="entry name" value="Pyr_redox_2"/>
    <property type="match status" value="1"/>
</dbReference>
<protein>
    <recommendedName>
        <fullName evidence="1">Thioredoxin reductase</fullName>
    </recommendedName>
</protein>
<organism evidence="5 7">
    <name type="scientific">Roseomonas gilardii</name>
    <dbReference type="NCBI Taxonomy" id="257708"/>
    <lineage>
        <taxon>Bacteria</taxon>
        <taxon>Pseudomonadati</taxon>
        <taxon>Pseudomonadota</taxon>
        <taxon>Alphaproteobacteria</taxon>
        <taxon>Acetobacterales</taxon>
        <taxon>Roseomonadaceae</taxon>
        <taxon>Roseomonas</taxon>
    </lineage>
</organism>
<dbReference type="KEGG" id="rgi:RGI145_10245"/>
<dbReference type="EMBL" id="JAVVDO010000006">
    <property type="protein sequence ID" value="MDT8330554.1"/>
    <property type="molecule type" value="Genomic_DNA"/>
</dbReference>
<dbReference type="RefSeq" id="WP_075798263.1">
    <property type="nucleotide sequence ID" value="NZ_CP015583.1"/>
</dbReference>